<dbReference type="InterPro" id="IPR032710">
    <property type="entry name" value="NTF2-like_dom_sf"/>
</dbReference>
<dbReference type="Pfam" id="PF12680">
    <property type="entry name" value="SnoaL_2"/>
    <property type="match status" value="1"/>
</dbReference>
<organism evidence="2 3">
    <name type="scientific">Pseudonocardia ailaonensis</name>
    <dbReference type="NCBI Taxonomy" id="367279"/>
    <lineage>
        <taxon>Bacteria</taxon>
        <taxon>Bacillati</taxon>
        <taxon>Actinomycetota</taxon>
        <taxon>Actinomycetes</taxon>
        <taxon>Pseudonocardiales</taxon>
        <taxon>Pseudonocardiaceae</taxon>
        <taxon>Pseudonocardia</taxon>
    </lineage>
</organism>
<proteinExistence type="predicted"/>
<gene>
    <name evidence="2" type="ORF">GCM10009836_44250</name>
</gene>
<reference evidence="2 3" key="1">
    <citation type="journal article" date="2019" name="Int. J. Syst. Evol. Microbiol.">
        <title>The Global Catalogue of Microorganisms (GCM) 10K type strain sequencing project: providing services to taxonomists for standard genome sequencing and annotation.</title>
        <authorList>
            <consortium name="The Broad Institute Genomics Platform"/>
            <consortium name="The Broad Institute Genome Sequencing Center for Infectious Disease"/>
            <person name="Wu L."/>
            <person name="Ma J."/>
        </authorList>
    </citation>
    <scope>NUCLEOTIDE SEQUENCE [LARGE SCALE GENOMIC DNA]</scope>
    <source>
        <strain evidence="2 3">JCM 16009</strain>
    </source>
</reference>
<sequence length="142" mass="16405">MDIREKLIREWFGALGAREFDRLPDLLTDDAEMLLVHWDQESVNAHTTVEYDNPLVGRAAIVALYTRSADIFSRLTFDIDLVHLVEGGDRAVVEYRSDGIAASTGKPYRNTYCAIFEFRDGQIRLWKEYHDPAEYDRAFSKD</sequence>
<comment type="caution">
    <text evidence="2">The sequence shown here is derived from an EMBL/GenBank/DDBJ whole genome shotgun (WGS) entry which is preliminary data.</text>
</comment>
<protein>
    <recommendedName>
        <fullName evidence="1">SnoaL-like domain-containing protein</fullName>
    </recommendedName>
</protein>
<dbReference type="RefSeq" id="WP_344420197.1">
    <property type="nucleotide sequence ID" value="NZ_BAAAQK010000017.1"/>
</dbReference>
<dbReference type="InterPro" id="IPR037401">
    <property type="entry name" value="SnoaL-like"/>
</dbReference>
<dbReference type="Proteomes" id="UP001500449">
    <property type="component" value="Unassembled WGS sequence"/>
</dbReference>
<dbReference type="SUPFAM" id="SSF54427">
    <property type="entry name" value="NTF2-like"/>
    <property type="match status" value="1"/>
</dbReference>
<keyword evidence="3" id="KW-1185">Reference proteome</keyword>
<evidence type="ECO:0000313" key="3">
    <source>
        <dbReference type="Proteomes" id="UP001500449"/>
    </source>
</evidence>
<feature type="domain" description="SnoaL-like" evidence="1">
    <location>
        <begin position="8"/>
        <end position="124"/>
    </location>
</feature>
<dbReference type="EMBL" id="BAAAQK010000017">
    <property type="protein sequence ID" value="GAA1859183.1"/>
    <property type="molecule type" value="Genomic_DNA"/>
</dbReference>
<name>A0ABN2NAB8_9PSEU</name>
<dbReference type="Gene3D" id="3.10.450.50">
    <property type="match status" value="1"/>
</dbReference>
<evidence type="ECO:0000313" key="2">
    <source>
        <dbReference type="EMBL" id="GAA1859183.1"/>
    </source>
</evidence>
<evidence type="ECO:0000259" key="1">
    <source>
        <dbReference type="Pfam" id="PF12680"/>
    </source>
</evidence>
<accession>A0ABN2NAB8</accession>